<dbReference type="EMBL" id="AP023086">
    <property type="protein sequence ID" value="BCD96784.1"/>
    <property type="molecule type" value="Genomic_DNA"/>
</dbReference>
<feature type="region of interest" description="Disordered" evidence="10">
    <location>
        <begin position="219"/>
        <end position="289"/>
    </location>
</feature>
<organism evidence="13 14">
    <name type="scientific">Marinagarivorans cellulosilyticus</name>
    <dbReference type="NCBI Taxonomy" id="2721545"/>
    <lineage>
        <taxon>Bacteria</taxon>
        <taxon>Pseudomonadati</taxon>
        <taxon>Pseudomonadota</taxon>
        <taxon>Gammaproteobacteria</taxon>
        <taxon>Cellvibrionales</taxon>
        <taxon>Cellvibrionaceae</taxon>
        <taxon>Marinagarivorans</taxon>
    </lineage>
</organism>
<dbReference type="Pfam" id="PF16036">
    <property type="entry name" value="Chalcone_3"/>
    <property type="match status" value="1"/>
</dbReference>
<keyword evidence="4" id="KW-1003">Cell membrane</keyword>
<dbReference type="NCBIfam" id="TIGR01352">
    <property type="entry name" value="tonB_Cterm"/>
    <property type="match status" value="1"/>
</dbReference>
<keyword evidence="9" id="KW-0472">Membrane</keyword>
<dbReference type="KEGG" id="marq:MARGE09_P0984"/>
<dbReference type="PROSITE" id="PS52015">
    <property type="entry name" value="TONB_CTD"/>
    <property type="match status" value="1"/>
</dbReference>
<keyword evidence="8" id="KW-1133">Transmembrane helix</keyword>
<accession>A0AAN2BJB7</accession>
<evidence type="ECO:0000256" key="9">
    <source>
        <dbReference type="ARBA" id="ARBA00023136"/>
    </source>
</evidence>
<dbReference type="InterPro" id="IPR037682">
    <property type="entry name" value="TonB_C"/>
</dbReference>
<dbReference type="AlphaFoldDB" id="A0AAN2BJB7"/>
<evidence type="ECO:0000256" key="1">
    <source>
        <dbReference type="ARBA" id="ARBA00004383"/>
    </source>
</evidence>
<keyword evidence="7" id="KW-0653">Protein transport</keyword>
<dbReference type="Proteomes" id="UP001320119">
    <property type="component" value="Chromosome"/>
</dbReference>
<name>A0AAN2BJB7_9GAMM</name>
<evidence type="ECO:0000256" key="2">
    <source>
        <dbReference type="ARBA" id="ARBA00006555"/>
    </source>
</evidence>
<evidence type="ECO:0000256" key="6">
    <source>
        <dbReference type="ARBA" id="ARBA00022692"/>
    </source>
</evidence>
<dbReference type="InterPro" id="IPR051045">
    <property type="entry name" value="TonB-dependent_transducer"/>
</dbReference>
<comment type="subcellular location">
    <subcellularLocation>
        <location evidence="1">Cell inner membrane</location>
        <topology evidence="1">Single-pass membrane protein</topology>
        <orientation evidence="1">Periplasmic side</orientation>
    </subcellularLocation>
</comment>
<dbReference type="InterPro" id="IPR036298">
    <property type="entry name" value="Chalcone_isomerase_sf"/>
</dbReference>
<comment type="similarity">
    <text evidence="2">Belongs to the TonB family.</text>
</comment>
<gene>
    <name evidence="13" type="ORF">MARGE09_P0984</name>
</gene>
<keyword evidence="14" id="KW-1185">Reference proteome</keyword>
<feature type="signal peptide" evidence="11">
    <location>
        <begin position="1"/>
        <end position="28"/>
    </location>
</feature>
<sequence length="418" mass="45564">MYLLTTVRRYATCTLAVACLFVCHKASAALDLNGIASHSEFGKDQYMAALYLEDLSADAKQILLSNQRKRMEIKVVADRLFSRKFKRQWIEGVAINAGNFDLKKHAQNLADFSNMLKIKLVKDDTLTIERTFRRGVEVAVNGVMLGTIEDVEFFDLILRSWIGPVPLSTDFKTDLLQAGSIEPDTLARFKNIRTTRERVAALNTGLAAAAATAAVAAAAPPKPEQASPPAQIAASEPSEATSASSISEALATQTETETTQQSTQASSSAANSSTTIADTTSDSSSAPAAETVATLPNQILQQEDVFDDEEDDFSYTAADLLSRQLYLSKLTRWTGSYIKYPKSALRRGNQGTVRVTIIINRKGDVTSANIIKESPYKSLNKEALKAIKRASPYPAMPDIITGDSFEFTLPVVFALRDE</sequence>
<dbReference type="InterPro" id="IPR006260">
    <property type="entry name" value="TonB/TolA_C"/>
</dbReference>
<keyword evidence="6" id="KW-0812">Transmembrane</keyword>
<dbReference type="SUPFAM" id="SSF54626">
    <property type="entry name" value="Chalcone isomerase"/>
    <property type="match status" value="1"/>
</dbReference>
<keyword evidence="5" id="KW-0997">Cell inner membrane</keyword>
<keyword evidence="3" id="KW-0813">Transport</keyword>
<evidence type="ECO:0000256" key="10">
    <source>
        <dbReference type="SAM" id="MobiDB-lite"/>
    </source>
</evidence>
<evidence type="ECO:0000256" key="5">
    <source>
        <dbReference type="ARBA" id="ARBA00022519"/>
    </source>
</evidence>
<dbReference type="Gene3D" id="3.30.1150.10">
    <property type="match status" value="1"/>
</dbReference>
<dbReference type="GO" id="GO:0016872">
    <property type="term" value="F:intramolecular lyase activity"/>
    <property type="evidence" value="ECO:0007669"/>
    <property type="project" value="InterPro"/>
</dbReference>
<proteinExistence type="inferred from homology"/>
<dbReference type="Pfam" id="PF03544">
    <property type="entry name" value="TonB_C"/>
    <property type="match status" value="1"/>
</dbReference>
<dbReference type="GO" id="GO:0031992">
    <property type="term" value="F:energy transducer activity"/>
    <property type="evidence" value="ECO:0007669"/>
    <property type="project" value="TreeGrafter"/>
</dbReference>
<dbReference type="PANTHER" id="PTHR33446">
    <property type="entry name" value="PROTEIN TONB-RELATED"/>
    <property type="match status" value="1"/>
</dbReference>
<reference evidence="13 14" key="1">
    <citation type="journal article" date="2022" name="IScience">
        <title>An ultrasensitive nanofiber-based assay for enzymatic hydrolysis and deep-sea microbial degradation of cellulose.</title>
        <authorList>
            <person name="Tsudome M."/>
            <person name="Tachioka M."/>
            <person name="Miyazaki M."/>
            <person name="Uchimura K."/>
            <person name="Tsuda M."/>
            <person name="Takaki Y."/>
            <person name="Deguchi S."/>
        </authorList>
    </citation>
    <scope>NUCLEOTIDE SEQUENCE [LARGE SCALE GENOMIC DNA]</scope>
    <source>
        <strain evidence="13 14">GE09</strain>
    </source>
</reference>
<evidence type="ECO:0000256" key="3">
    <source>
        <dbReference type="ARBA" id="ARBA00022448"/>
    </source>
</evidence>
<evidence type="ECO:0000256" key="8">
    <source>
        <dbReference type="ARBA" id="ARBA00022989"/>
    </source>
</evidence>
<evidence type="ECO:0000259" key="12">
    <source>
        <dbReference type="PROSITE" id="PS52015"/>
    </source>
</evidence>
<feature type="chain" id="PRO_5043013734" description="TonB C-terminal domain-containing protein" evidence="11">
    <location>
        <begin position="29"/>
        <end position="418"/>
    </location>
</feature>
<protein>
    <recommendedName>
        <fullName evidence="12">TonB C-terminal domain-containing protein</fullName>
    </recommendedName>
</protein>
<dbReference type="GO" id="GO:0098797">
    <property type="term" value="C:plasma membrane protein complex"/>
    <property type="evidence" value="ECO:0007669"/>
    <property type="project" value="TreeGrafter"/>
</dbReference>
<dbReference type="InterPro" id="IPR016087">
    <property type="entry name" value="Chalcone_isomerase"/>
</dbReference>
<evidence type="ECO:0000256" key="11">
    <source>
        <dbReference type="SAM" id="SignalP"/>
    </source>
</evidence>
<keyword evidence="11" id="KW-0732">Signal</keyword>
<dbReference type="SUPFAM" id="SSF74653">
    <property type="entry name" value="TolA/TonB C-terminal domain"/>
    <property type="match status" value="1"/>
</dbReference>
<feature type="domain" description="TonB C-terminal" evidence="12">
    <location>
        <begin position="325"/>
        <end position="418"/>
    </location>
</feature>
<evidence type="ECO:0000313" key="14">
    <source>
        <dbReference type="Proteomes" id="UP001320119"/>
    </source>
</evidence>
<evidence type="ECO:0000313" key="13">
    <source>
        <dbReference type="EMBL" id="BCD96784.1"/>
    </source>
</evidence>
<dbReference type="GO" id="GO:0055085">
    <property type="term" value="P:transmembrane transport"/>
    <property type="evidence" value="ECO:0007669"/>
    <property type="project" value="InterPro"/>
</dbReference>
<dbReference type="PANTHER" id="PTHR33446:SF2">
    <property type="entry name" value="PROTEIN TONB"/>
    <property type="match status" value="1"/>
</dbReference>
<dbReference type="RefSeq" id="WP_236986269.1">
    <property type="nucleotide sequence ID" value="NZ_AP023086.1"/>
</dbReference>
<dbReference type="GO" id="GO:0015031">
    <property type="term" value="P:protein transport"/>
    <property type="evidence" value="ECO:0007669"/>
    <property type="project" value="UniProtKB-KW"/>
</dbReference>
<evidence type="ECO:0000256" key="7">
    <source>
        <dbReference type="ARBA" id="ARBA00022927"/>
    </source>
</evidence>
<evidence type="ECO:0000256" key="4">
    <source>
        <dbReference type="ARBA" id="ARBA00022475"/>
    </source>
</evidence>